<dbReference type="PANTHER" id="PTHR48085">
    <property type="entry name" value="CADMIUM/ZINC-TRANSPORTING ATPASE HMA2-RELATED"/>
    <property type="match status" value="1"/>
</dbReference>
<dbReference type="GO" id="GO:0005886">
    <property type="term" value="C:plasma membrane"/>
    <property type="evidence" value="ECO:0007669"/>
    <property type="project" value="UniProtKB-SubCell"/>
</dbReference>
<reference evidence="12 13" key="1">
    <citation type="submission" date="2018-06" db="EMBL/GenBank/DDBJ databases">
        <authorList>
            <consortium name="Pathogen Informatics"/>
            <person name="Doyle S."/>
        </authorList>
    </citation>
    <scope>NUCLEOTIDE SEQUENCE [LARGE SCALE GENOMIC DNA]</scope>
    <source>
        <strain evidence="12 13">NCTC12151</strain>
    </source>
</reference>
<dbReference type="KEGG" id="lri:NCTC12151_00660"/>
<keyword evidence="10" id="KW-1003">Cell membrane</keyword>
<evidence type="ECO:0000256" key="8">
    <source>
        <dbReference type="ARBA" id="ARBA00039097"/>
    </source>
</evidence>
<dbReference type="PROSITE" id="PS01229">
    <property type="entry name" value="COF_2"/>
    <property type="match status" value="1"/>
</dbReference>
<dbReference type="Pfam" id="PF00122">
    <property type="entry name" value="E1-E2_ATPase"/>
    <property type="match status" value="1"/>
</dbReference>
<dbReference type="SUPFAM" id="SSF81653">
    <property type="entry name" value="Calcium ATPase, transduction domain A"/>
    <property type="match status" value="1"/>
</dbReference>
<dbReference type="GO" id="GO:0016463">
    <property type="term" value="F:P-type zinc transporter activity"/>
    <property type="evidence" value="ECO:0007669"/>
    <property type="project" value="UniProtKB-EC"/>
</dbReference>
<keyword evidence="7" id="KW-0472">Membrane</keyword>
<accession>A0A2X4UCB0</accession>
<evidence type="ECO:0000256" key="5">
    <source>
        <dbReference type="ARBA" id="ARBA00022967"/>
    </source>
</evidence>
<evidence type="ECO:0000256" key="10">
    <source>
        <dbReference type="RuleBase" id="RU362081"/>
    </source>
</evidence>
<dbReference type="SFLD" id="SFLDS00003">
    <property type="entry name" value="Haloacid_Dehalogenase"/>
    <property type="match status" value="1"/>
</dbReference>
<dbReference type="EMBL" id="LS483470">
    <property type="protein sequence ID" value="SQI36249.1"/>
    <property type="molecule type" value="Genomic_DNA"/>
</dbReference>
<dbReference type="Gene3D" id="2.70.150.10">
    <property type="entry name" value="Calcium-transporting ATPase, cytoplasmic transduction domain A"/>
    <property type="match status" value="1"/>
</dbReference>
<comment type="subcellular location">
    <subcellularLocation>
        <location evidence="10">Cell membrane</location>
    </subcellularLocation>
    <subcellularLocation>
        <location evidence="1">Membrane</location>
    </subcellularLocation>
</comment>
<evidence type="ECO:0000256" key="1">
    <source>
        <dbReference type="ARBA" id="ARBA00004370"/>
    </source>
</evidence>
<keyword evidence="3" id="KW-0812">Transmembrane</keyword>
<evidence type="ECO:0000256" key="6">
    <source>
        <dbReference type="ARBA" id="ARBA00022989"/>
    </source>
</evidence>
<dbReference type="Gene3D" id="3.40.50.1000">
    <property type="entry name" value="HAD superfamily/HAD-like"/>
    <property type="match status" value="1"/>
</dbReference>
<dbReference type="Pfam" id="PF00702">
    <property type="entry name" value="Hydrolase"/>
    <property type="match status" value="1"/>
</dbReference>
<feature type="domain" description="P-type ATPase A" evidence="11">
    <location>
        <begin position="194"/>
        <end position="288"/>
    </location>
</feature>
<dbReference type="InterPro" id="IPR008250">
    <property type="entry name" value="ATPase_P-typ_transduc_dom_A_sf"/>
</dbReference>
<evidence type="ECO:0000313" key="12">
    <source>
        <dbReference type="EMBL" id="SQI36249.1"/>
    </source>
</evidence>
<name>A0A2X4UCB0_9GAMM</name>
<proteinExistence type="inferred from homology"/>
<dbReference type="AlphaFoldDB" id="A0A2X4UCB0"/>
<comment type="catalytic activity">
    <reaction evidence="9">
        <text>Zn(2+)(in) + ATP + H2O = Zn(2+)(out) + ADP + phosphate + H(+)</text>
        <dbReference type="Rhea" id="RHEA:20621"/>
        <dbReference type="ChEBI" id="CHEBI:15377"/>
        <dbReference type="ChEBI" id="CHEBI:15378"/>
        <dbReference type="ChEBI" id="CHEBI:29105"/>
        <dbReference type="ChEBI" id="CHEBI:30616"/>
        <dbReference type="ChEBI" id="CHEBI:43474"/>
        <dbReference type="ChEBI" id="CHEBI:456216"/>
        <dbReference type="EC" id="7.2.2.12"/>
    </reaction>
</comment>
<dbReference type="InterPro" id="IPR044492">
    <property type="entry name" value="P_typ_ATPase_HD_dom"/>
</dbReference>
<dbReference type="SFLD" id="SFLDF00027">
    <property type="entry name" value="p-type_atpase"/>
    <property type="match status" value="1"/>
</dbReference>
<evidence type="ECO:0000256" key="3">
    <source>
        <dbReference type="ARBA" id="ARBA00022692"/>
    </source>
</evidence>
<dbReference type="PRINTS" id="PR00119">
    <property type="entry name" value="CATATPASE"/>
</dbReference>
<keyword evidence="10" id="KW-0547">Nucleotide-binding</keyword>
<evidence type="ECO:0000313" key="13">
    <source>
        <dbReference type="Proteomes" id="UP000249005"/>
    </source>
</evidence>
<dbReference type="GO" id="GO:0016887">
    <property type="term" value="F:ATP hydrolysis activity"/>
    <property type="evidence" value="ECO:0007669"/>
    <property type="project" value="InterPro"/>
</dbReference>
<dbReference type="OrthoDB" id="9814270at2"/>
<dbReference type="InterPro" id="IPR001757">
    <property type="entry name" value="P_typ_ATPase"/>
</dbReference>
<dbReference type="Gene3D" id="3.40.1110.10">
    <property type="entry name" value="Calcium-transporting ATPase, cytoplasmic domain N"/>
    <property type="match status" value="1"/>
</dbReference>
<dbReference type="PROSITE" id="PS00154">
    <property type="entry name" value="ATPASE_E1_E2"/>
    <property type="match status" value="1"/>
</dbReference>
<dbReference type="GO" id="GO:0015086">
    <property type="term" value="F:cadmium ion transmembrane transporter activity"/>
    <property type="evidence" value="ECO:0007669"/>
    <property type="project" value="TreeGrafter"/>
</dbReference>
<dbReference type="RefSeq" id="WP_111739280.1">
    <property type="nucleotide sequence ID" value="NZ_LR698987.1"/>
</dbReference>
<dbReference type="SFLD" id="SFLDG00002">
    <property type="entry name" value="C1.7:_P-type_atpase_like"/>
    <property type="match status" value="1"/>
</dbReference>
<dbReference type="Pfam" id="PF19991">
    <property type="entry name" value="HMA_2"/>
    <property type="match status" value="1"/>
</dbReference>
<comment type="similarity">
    <text evidence="2 10">Belongs to the cation transport ATPase (P-type) (TC 3.A.3) family. Type IB subfamily.</text>
</comment>
<keyword evidence="10" id="KW-0067">ATP-binding</keyword>
<dbReference type="GO" id="GO:0005524">
    <property type="term" value="F:ATP binding"/>
    <property type="evidence" value="ECO:0007669"/>
    <property type="project" value="UniProtKB-UniRule"/>
</dbReference>
<evidence type="ECO:0000259" key="11">
    <source>
        <dbReference type="Pfam" id="PF00122"/>
    </source>
</evidence>
<keyword evidence="13" id="KW-1185">Reference proteome</keyword>
<dbReference type="GO" id="GO:0046872">
    <property type="term" value="F:metal ion binding"/>
    <property type="evidence" value="ECO:0007669"/>
    <property type="project" value="UniProtKB-KW"/>
</dbReference>
<dbReference type="InterPro" id="IPR027256">
    <property type="entry name" value="P-typ_ATPase_IB"/>
</dbReference>
<keyword evidence="12" id="KW-0378">Hydrolase</keyword>
<sequence length="689" mass="75014">MTHSSSITLVHSLPGRMRVRVPLLREREDDAGWLKAQLLSFSGVKSVRLRPAAASAVLMYDTQKTDSAALLEQLSRLDWSLAQEKEYEPEYCGGDNLLNLVGLAATQFLPKRWAALPAIALMAPTVAEGVESLCRKELNVEVLDALALSLSIVRGDYRTAMLTQTLLTLGEYFEQETSRHSDELLSELMQPQHHAVWVERGDAREEISADGLVNGDVMLLGPGDNIPADGTVIRGTGLINQASMTGESVPVRRESGSWVFAGTQVQDGNVAVRAERVGDDSSTASIRRFITDSLSQRSETQQVTQRMADRRVAITLGAGAGVFALTRDWQRLASVFLVDYSCALKLSTPIAFKSVMYKAATSGLLLKGGRAIEQLADIDTVVFDKTGTLTHGDMLVTDVVSFAPETTWARRLLAIAASVEEHSNHPLARAVVNAAAQHELPHINHGEVEYVIAHGLISELEGNRMVIGSRHFLREHYQIDFAPFQNQIEELEEKGRHLLFISLNEQLVGMIGLQDNVRDEAAEVIAHLRELGVRQIVLLTGDKQQKAEQLADALGIDRYFAEATPESKVEVVQALQEQGCRVLFVGDGVNDAPALTQADIGMAMNQSTELAQQAADAVLMRDSLHGVATARELASEAMSLVNSNIKITEWVNSGIMLAAAMGKLSPTLSALLHNGTTIGVLLRSLSARK</sequence>
<evidence type="ECO:0000256" key="7">
    <source>
        <dbReference type="ARBA" id="ARBA00023136"/>
    </source>
</evidence>
<dbReference type="InterPro" id="IPR051014">
    <property type="entry name" value="Cation_Transport_ATPase_IB"/>
</dbReference>
<gene>
    <name evidence="12" type="primary">copA_1</name>
    <name evidence="12" type="ORF">NCTC12151_00660</name>
</gene>
<dbReference type="NCBIfam" id="TIGR01525">
    <property type="entry name" value="ATPase-IB_hvy"/>
    <property type="match status" value="1"/>
</dbReference>
<dbReference type="InterPro" id="IPR023299">
    <property type="entry name" value="ATPase_P-typ_cyto_dom_N"/>
</dbReference>
<dbReference type="EC" id="7.2.2.12" evidence="8"/>
<evidence type="ECO:0000256" key="4">
    <source>
        <dbReference type="ARBA" id="ARBA00022723"/>
    </source>
</evidence>
<dbReference type="NCBIfam" id="TIGR01494">
    <property type="entry name" value="ATPase_P-type"/>
    <property type="match status" value="1"/>
</dbReference>
<organism evidence="12 13">
    <name type="scientific">Leminorella richardii</name>
    <dbReference type="NCBI Taxonomy" id="158841"/>
    <lineage>
        <taxon>Bacteria</taxon>
        <taxon>Pseudomonadati</taxon>
        <taxon>Pseudomonadota</taxon>
        <taxon>Gammaproteobacteria</taxon>
        <taxon>Enterobacterales</taxon>
        <taxon>Budviciaceae</taxon>
        <taxon>Leminorella</taxon>
    </lineage>
</organism>
<dbReference type="PANTHER" id="PTHR48085:SF5">
    <property type="entry name" value="CADMIUM_ZINC-TRANSPORTING ATPASE HMA4-RELATED"/>
    <property type="match status" value="1"/>
</dbReference>
<dbReference type="InterPro" id="IPR059000">
    <property type="entry name" value="ATPase_P-type_domA"/>
</dbReference>
<keyword evidence="6" id="KW-1133">Transmembrane helix</keyword>
<dbReference type="InterPro" id="IPR018303">
    <property type="entry name" value="ATPase_P-typ_P_site"/>
</dbReference>
<evidence type="ECO:0000256" key="9">
    <source>
        <dbReference type="ARBA" id="ARBA00047308"/>
    </source>
</evidence>
<evidence type="ECO:0000256" key="2">
    <source>
        <dbReference type="ARBA" id="ARBA00006024"/>
    </source>
</evidence>
<dbReference type="SUPFAM" id="SSF56784">
    <property type="entry name" value="HAD-like"/>
    <property type="match status" value="1"/>
</dbReference>
<keyword evidence="4 10" id="KW-0479">Metal-binding</keyword>
<keyword evidence="5" id="KW-1278">Translocase</keyword>
<dbReference type="InterPro" id="IPR036412">
    <property type="entry name" value="HAD-like_sf"/>
</dbReference>
<protein>
    <recommendedName>
        <fullName evidence="8">P-type Zn(2+) transporter</fullName>
        <ecNumber evidence="8">7.2.2.12</ecNumber>
    </recommendedName>
</protein>
<dbReference type="Proteomes" id="UP000249005">
    <property type="component" value="Chromosome 1"/>
</dbReference>
<dbReference type="InterPro" id="IPR023214">
    <property type="entry name" value="HAD_sf"/>
</dbReference>